<dbReference type="EMBL" id="KN822063">
    <property type="protein sequence ID" value="KIM60337.1"/>
    <property type="molecule type" value="Genomic_DNA"/>
</dbReference>
<sequence>MSDLDRVFSQTCVCGRTFTALPSFTRHEKGCAKGKKRLAGAMDLGQAGIPEADVPNLAIPEHRTKAEERLATPSLPEPARESDKVHNDSLPLVQRRPKHLHRRLPAHYRDCLPEPPRPLPPMEAQENPGKLDPSNLSRSPDASAAYEAPHVLSLPSHPKIKTQLNSFGLFRLYDKDSLPIIDPDTDNSFGEVGLSVPREDNFTRPVETILHGSNPFHPYPNETSLLLGDWYWNEGHQKSQSSFRKLLDIIGHPEYHPEDVQNTNWTAIDQKLGSSSIGDETGTDCEWLDVDSGWKKSDIHICVPFHRRTGNPGSKEYVVKDFHYRSLLRWHPPHKTRDVRVYGELYASESFLAVHCQLQDSPPENGCTLPRRIIRLMFWSDATHLTAFGMAKLWPLYVYLGNESKYMRCRPSSNLCSHAAYFQTLPNAFKDFAAENSGCNALGDNFFTHSHRELFHAQWKILLDDEFIEAHHHGIVCQCYDGIYRRLYPRIFTYSADYPEKVLIATIHNMGECLCPRCLIPKSRVHQIATTRDILHRKVFVRCDTKERHDKVATARQLIYEKHYAVHTPQVEELLKDESLVPTLNAFSERLGATGFDLFHMLVVDLLHEFELGVWKAIFTHLLRLLDAAKQNMVHELDHRKVKTLNLQTYKLHALGDYVEQIRTYGTTDSYSTQPGELIPQLASIERHQAHTCRIQLKLAALRTAQMESLANNPEDCYHIGQTQNFPEDLILFVGKNSDDPFTKNFILQLKAHLLPCARALHQVDVFVDSSGPPVIVDAPDAEDLSTLNQVIFHKNCIYRHHLFQVNYTTYDVCHAQDTINPRTNHRDVMLLAPLQSAHPFLYAHVLGVFHANIIYTGQGSKDYLPRRMEFLWVRWFEVVDMPAGWEHTALDRLRFMPTAQDDAYGFVEPASVLRGCHLIPAFASGKIHPDGRRFLISNSHAKNLPCVRFVDRDMLLQYHWGQGIGHAYSHLTWTEVDPHDDPVPTLVNSHNSDNFKPGGADDQVEIPDTPDDWEDVEEDSNNLESGESIIDQDEGWRDSEEEVLVTTLCELELVHPGIDVLEYDDYRY</sequence>
<dbReference type="OrthoDB" id="2687259at2759"/>
<evidence type="ECO:0000256" key="1">
    <source>
        <dbReference type="SAM" id="MobiDB-lite"/>
    </source>
</evidence>
<keyword evidence="3" id="KW-1185">Reference proteome</keyword>
<gene>
    <name evidence="2" type="ORF">SCLCIDRAFT_26680</name>
</gene>
<dbReference type="STRING" id="1036808.A0A0C3A6E6"/>
<reference evidence="3" key="2">
    <citation type="submission" date="2015-01" db="EMBL/GenBank/DDBJ databases">
        <title>Evolutionary Origins and Diversification of the Mycorrhizal Mutualists.</title>
        <authorList>
            <consortium name="DOE Joint Genome Institute"/>
            <consortium name="Mycorrhizal Genomics Consortium"/>
            <person name="Kohler A."/>
            <person name="Kuo A."/>
            <person name="Nagy L.G."/>
            <person name="Floudas D."/>
            <person name="Copeland A."/>
            <person name="Barry K.W."/>
            <person name="Cichocki N."/>
            <person name="Veneault-Fourrey C."/>
            <person name="LaButti K."/>
            <person name="Lindquist E.A."/>
            <person name="Lipzen A."/>
            <person name="Lundell T."/>
            <person name="Morin E."/>
            <person name="Murat C."/>
            <person name="Riley R."/>
            <person name="Ohm R."/>
            <person name="Sun H."/>
            <person name="Tunlid A."/>
            <person name="Henrissat B."/>
            <person name="Grigoriev I.V."/>
            <person name="Hibbett D.S."/>
            <person name="Martin F."/>
        </authorList>
    </citation>
    <scope>NUCLEOTIDE SEQUENCE [LARGE SCALE GENOMIC DNA]</scope>
    <source>
        <strain evidence="3">Foug A</strain>
    </source>
</reference>
<reference evidence="2 3" key="1">
    <citation type="submission" date="2014-04" db="EMBL/GenBank/DDBJ databases">
        <authorList>
            <consortium name="DOE Joint Genome Institute"/>
            <person name="Kuo A."/>
            <person name="Kohler A."/>
            <person name="Nagy L.G."/>
            <person name="Floudas D."/>
            <person name="Copeland A."/>
            <person name="Barry K.W."/>
            <person name="Cichocki N."/>
            <person name="Veneault-Fourrey C."/>
            <person name="LaButti K."/>
            <person name="Lindquist E.A."/>
            <person name="Lipzen A."/>
            <person name="Lundell T."/>
            <person name="Morin E."/>
            <person name="Murat C."/>
            <person name="Sun H."/>
            <person name="Tunlid A."/>
            <person name="Henrissat B."/>
            <person name="Grigoriev I.V."/>
            <person name="Hibbett D.S."/>
            <person name="Martin F."/>
            <person name="Nordberg H.P."/>
            <person name="Cantor M.N."/>
            <person name="Hua S.X."/>
        </authorList>
    </citation>
    <scope>NUCLEOTIDE SEQUENCE [LARGE SCALE GENOMIC DNA]</scope>
    <source>
        <strain evidence="2 3">Foug A</strain>
    </source>
</reference>
<evidence type="ECO:0000313" key="2">
    <source>
        <dbReference type="EMBL" id="KIM60337.1"/>
    </source>
</evidence>
<organism evidence="2 3">
    <name type="scientific">Scleroderma citrinum Foug A</name>
    <dbReference type="NCBI Taxonomy" id="1036808"/>
    <lineage>
        <taxon>Eukaryota</taxon>
        <taxon>Fungi</taxon>
        <taxon>Dikarya</taxon>
        <taxon>Basidiomycota</taxon>
        <taxon>Agaricomycotina</taxon>
        <taxon>Agaricomycetes</taxon>
        <taxon>Agaricomycetidae</taxon>
        <taxon>Boletales</taxon>
        <taxon>Sclerodermatineae</taxon>
        <taxon>Sclerodermataceae</taxon>
        <taxon>Scleroderma</taxon>
    </lineage>
</organism>
<dbReference type="AlphaFoldDB" id="A0A0C3A6E6"/>
<evidence type="ECO:0000313" key="3">
    <source>
        <dbReference type="Proteomes" id="UP000053989"/>
    </source>
</evidence>
<dbReference type="InParanoid" id="A0A0C3A6E6"/>
<proteinExistence type="predicted"/>
<feature type="region of interest" description="Disordered" evidence="1">
    <location>
        <begin position="67"/>
        <end position="95"/>
    </location>
</feature>
<feature type="compositionally biased region" description="Basic and acidic residues" evidence="1">
    <location>
        <begin position="78"/>
        <end position="87"/>
    </location>
</feature>
<feature type="region of interest" description="Disordered" evidence="1">
    <location>
        <begin position="108"/>
        <end position="143"/>
    </location>
</feature>
<dbReference type="InterPro" id="IPR041078">
    <property type="entry name" value="Plavaka"/>
</dbReference>
<dbReference type="Proteomes" id="UP000053989">
    <property type="component" value="Unassembled WGS sequence"/>
</dbReference>
<accession>A0A0C3A6E6</accession>
<name>A0A0C3A6E6_9AGAM</name>
<dbReference type="HOGENOM" id="CLU_002498_0_0_1"/>
<protein>
    <submittedName>
        <fullName evidence="2">Uncharacterized protein</fullName>
    </submittedName>
</protein>
<feature type="region of interest" description="Disordered" evidence="1">
    <location>
        <begin position="1016"/>
        <end position="1037"/>
    </location>
</feature>
<dbReference type="Pfam" id="PF18759">
    <property type="entry name" value="Plavaka"/>
    <property type="match status" value="1"/>
</dbReference>